<dbReference type="PANTHER" id="PTHR11132">
    <property type="entry name" value="SOLUTE CARRIER FAMILY 35"/>
    <property type="match status" value="1"/>
</dbReference>
<feature type="transmembrane region" description="Helical" evidence="6">
    <location>
        <begin position="77"/>
        <end position="93"/>
    </location>
</feature>
<evidence type="ECO:0000256" key="5">
    <source>
        <dbReference type="SAM" id="MobiDB-lite"/>
    </source>
</evidence>
<keyword evidence="8" id="KW-1185">Reference proteome</keyword>
<evidence type="ECO:0000256" key="4">
    <source>
        <dbReference type="ARBA" id="ARBA00023136"/>
    </source>
</evidence>
<accession>A0A7R8X5N9</accession>
<evidence type="ECO:0008006" key="9">
    <source>
        <dbReference type="Google" id="ProtNLM"/>
    </source>
</evidence>
<proteinExistence type="predicted"/>
<feature type="region of interest" description="Disordered" evidence="5">
    <location>
        <begin position="280"/>
        <end position="310"/>
    </location>
</feature>
<sequence>MPGIASLFLRVSSALFFAVSSFLIVVINKWVLTSLKFPSYQFLGMGQMIAIVVVLQLSKTGGILTFPDFSTDIPQKIFPLPLLYLGNLLSGLGGTKRISLPMLPVLRRFSMLMTMFGEWLVLRNDLGFDAYGYSLVLLNDFFTATNAVYMKKKLDAAELGKNGLLFYNAAFMLPPTMLLVFFNGEWDLVVAYESWNNPMFLMGFIGACVMGFVLQYSIVLCTHYNSALTTSVIGSLKNIAVTYAGMFIGGDYIFSWPNFIGLNVSIVGSLCYTYVTFRPSSSESKKNHQNGQINDNPSHVKVQSSMKSAT</sequence>
<evidence type="ECO:0000313" key="8">
    <source>
        <dbReference type="Proteomes" id="UP000677054"/>
    </source>
</evidence>
<feature type="transmembrane region" description="Helical" evidence="6">
    <location>
        <begin position="6"/>
        <end position="27"/>
    </location>
</feature>
<dbReference type="OrthoDB" id="417037at2759"/>
<evidence type="ECO:0000256" key="6">
    <source>
        <dbReference type="SAM" id="Phobius"/>
    </source>
</evidence>
<name>A0A7R8X5N9_9CRUS</name>
<reference evidence="7" key="1">
    <citation type="submission" date="2020-11" db="EMBL/GenBank/DDBJ databases">
        <authorList>
            <person name="Tran Van P."/>
        </authorList>
    </citation>
    <scope>NUCLEOTIDE SEQUENCE</scope>
</reference>
<dbReference type="InterPro" id="IPR050186">
    <property type="entry name" value="TPT_transporter"/>
</dbReference>
<keyword evidence="3 6" id="KW-1133">Transmembrane helix</keyword>
<feature type="transmembrane region" description="Helical" evidence="6">
    <location>
        <begin position="130"/>
        <end position="150"/>
    </location>
</feature>
<evidence type="ECO:0000256" key="2">
    <source>
        <dbReference type="ARBA" id="ARBA00022692"/>
    </source>
</evidence>
<keyword evidence="2 6" id="KW-0812">Transmembrane</keyword>
<dbReference type="EMBL" id="LR900117">
    <property type="protein sequence ID" value="CAD7244278.1"/>
    <property type="molecule type" value="Genomic_DNA"/>
</dbReference>
<organism evidence="7">
    <name type="scientific">Darwinula stevensoni</name>
    <dbReference type="NCBI Taxonomy" id="69355"/>
    <lineage>
        <taxon>Eukaryota</taxon>
        <taxon>Metazoa</taxon>
        <taxon>Ecdysozoa</taxon>
        <taxon>Arthropoda</taxon>
        <taxon>Crustacea</taxon>
        <taxon>Oligostraca</taxon>
        <taxon>Ostracoda</taxon>
        <taxon>Podocopa</taxon>
        <taxon>Podocopida</taxon>
        <taxon>Darwinulocopina</taxon>
        <taxon>Darwinuloidea</taxon>
        <taxon>Darwinulidae</taxon>
        <taxon>Darwinula</taxon>
    </lineage>
</organism>
<feature type="transmembrane region" description="Helical" evidence="6">
    <location>
        <begin position="162"/>
        <end position="182"/>
    </location>
</feature>
<feature type="transmembrane region" description="Helical" evidence="6">
    <location>
        <begin position="202"/>
        <end position="224"/>
    </location>
</feature>
<feature type="transmembrane region" description="Helical" evidence="6">
    <location>
        <begin position="39"/>
        <end position="57"/>
    </location>
</feature>
<gene>
    <name evidence="7" type="ORF">DSTB1V02_LOCUS4178</name>
</gene>
<evidence type="ECO:0000313" key="7">
    <source>
        <dbReference type="EMBL" id="CAD7244278.1"/>
    </source>
</evidence>
<evidence type="ECO:0000256" key="3">
    <source>
        <dbReference type="ARBA" id="ARBA00022989"/>
    </source>
</evidence>
<dbReference type="GO" id="GO:0016020">
    <property type="term" value="C:membrane"/>
    <property type="evidence" value="ECO:0007669"/>
    <property type="project" value="UniProtKB-SubCell"/>
</dbReference>
<feature type="compositionally biased region" description="Polar residues" evidence="5">
    <location>
        <begin position="289"/>
        <end position="310"/>
    </location>
</feature>
<feature type="transmembrane region" description="Helical" evidence="6">
    <location>
        <begin position="236"/>
        <end position="254"/>
    </location>
</feature>
<feature type="transmembrane region" description="Helical" evidence="6">
    <location>
        <begin position="260"/>
        <end position="277"/>
    </location>
</feature>
<protein>
    <recommendedName>
        <fullName evidence="9">Sugar phosphate transporter domain-containing protein</fullName>
    </recommendedName>
</protein>
<keyword evidence="4 6" id="KW-0472">Membrane</keyword>
<comment type="subcellular location">
    <subcellularLocation>
        <location evidence="1">Membrane</location>
        <topology evidence="1">Multi-pass membrane protein</topology>
    </subcellularLocation>
</comment>
<dbReference type="AlphaFoldDB" id="A0A7R8X5N9"/>
<dbReference type="Proteomes" id="UP000677054">
    <property type="component" value="Unassembled WGS sequence"/>
</dbReference>
<evidence type="ECO:0000256" key="1">
    <source>
        <dbReference type="ARBA" id="ARBA00004141"/>
    </source>
</evidence>
<dbReference type="EMBL" id="CAJPEV010000600">
    <property type="protein sequence ID" value="CAG0886828.1"/>
    <property type="molecule type" value="Genomic_DNA"/>
</dbReference>